<dbReference type="Proteomes" id="UP001235269">
    <property type="component" value="Unassembled WGS sequence"/>
</dbReference>
<dbReference type="InterPro" id="IPR028909">
    <property type="entry name" value="bL21-like"/>
</dbReference>
<comment type="subunit">
    <text evidence="4">Part of the 50S ribosomal subunit. Contacts protein L20.</text>
</comment>
<evidence type="ECO:0000256" key="1">
    <source>
        <dbReference type="ARBA" id="ARBA00008563"/>
    </source>
</evidence>
<evidence type="ECO:0000313" key="7">
    <source>
        <dbReference type="Proteomes" id="UP001235269"/>
    </source>
</evidence>
<keyword evidence="4 5" id="KW-0694">RNA-binding</keyword>
<comment type="caution">
    <text evidence="6">The sequence shown here is derived from an EMBL/GenBank/DDBJ whole genome shotgun (WGS) entry which is preliminary data.</text>
</comment>
<dbReference type="InterPro" id="IPR036164">
    <property type="entry name" value="bL21-like_sf"/>
</dbReference>
<name>A0ABU0IGN0_9HYPH</name>
<dbReference type="PANTHER" id="PTHR21349">
    <property type="entry name" value="50S RIBOSOMAL PROTEIN L21"/>
    <property type="match status" value="1"/>
</dbReference>
<dbReference type="NCBIfam" id="TIGR00061">
    <property type="entry name" value="L21"/>
    <property type="match status" value="1"/>
</dbReference>
<dbReference type="PANTHER" id="PTHR21349:SF0">
    <property type="entry name" value="LARGE RIBOSOMAL SUBUNIT PROTEIN BL21M"/>
    <property type="match status" value="1"/>
</dbReference>
<gene>
    <name evidence="4" type="primary">rplU</name>
    <name evidence="6" type="ORF">QO005_003782</name>
</gene>
<reference evidence="6 7" key="1">
    <citation type="submission" date="2023-07" db="EMBL/GenBank/DDBJ databases">
        <title>Genomic Encyclopedia of Type Strains, Phase IV (KMG-IV): sequencing the most valuable type-strain genomes for metagenomic binning, comparative biology and taxonomic classification.</title>
        <authorList>
            <person name="Goeker M."/>
        </authorList>
    </citation>
    <scope>NUCLEOTIDE SEQUENCE [LARGE SCALE GENOMIC DNA]</scope>
    <source>
        <strain evidence="6 7">DSM 100301</strain>
    </source>
</reference>
<keyword evidence="2 4" id="KW-0689">Ribosomal protein</keyword>
<comment type="function">
    <text evidence="4 5">This protein binds to 23S rRNA in the presence of protein L20.</text>
</comment>
<dbReference type="Pfam" id="PF00829">
    <property type="entry name" value="Ribosomal_L21p"/>
    <property type="match status" value="1"/>
</dbReference>
<dbReference type="InterPro" id="IPR001787">
    <property type="entry name" value="Ribosomal_bL21"/>
</dbReference>
<keyword evidence="7" id="KW-1185">Reference proteome</keyword>
<evidence type="ECO:0000256" key="4">
    <source>
        <dbReference type="HAMAP-Rule" id="MF_01363"/>
    </source>
</evidence>
<sequence>MKGKKMFAVIKTGGKQYRVSANDVLTIEKLEAEAGATIEFTEVLVVGEGADAKFGAPFVAGATVKAEVVEQTRGKKVIAFKKRRRQNSKRSRGHRQHHTVVRITDIVAA</sequence>
<dbReference type="SUPFAM" id="SSF141091">
    <property type="entry name" value="L21p-like"/>
    <property type="match status" value="1"/>
</dbReference>
<dbReference type="HAMAP" id="MF_01363">
    <property type="entry name" value="Ribosomal_bL21"/>
    <property type="match status" value="1"/>
</dbReference>
<organism evidence="6 7">
    <name type="scientific">Rhizobium paknamense</name>
    <dbReference type="NCBI Taxonomy" id="1206817"/>
    <lineage>
        <taxon>Bacteria</taxon>
        <taxon>Pseudomonadati</taxon>
        <taxon>Pseudomonadota</taxon>
        <taxon>Alphaproteobacteria</taxon>
        <taxon>Hyphomicrobiales</taxon>
        <taxon>Rhizobiaceae</taxon>
        <taxon>Rhizobium/Agrobacterium group</taxon>
        <taxon>Rhizobium</taxon>
    </lineage>
</organism>
<keyword evidence="4 5" id="KW-0699">rRNA-binding</keyword>
<comment type="similarity">
    <text evidence="1 4 5">Belongs to the bacterial ribosomal protein bL21 family.</text>
</comment>
<proteinExistence type="inferred from homology"/>
<evidence type="ECO:0000256" key="3">
    <source>
        <dbReference type="ARBA" id="ARBA00023274"/>
    </source>
</evidence>
<protein>
    <recommendedName>
        <fullName evidence="4">Large ribosomal subunit protein bL21</fullName>
    </recommendedName>
</protein>
<evidence type="ECO:0000313" key="6">
    <source>
        <dbReference type="EMBL" id="MDQ0457426.1"/>
    </source>
</evidence>
<evidence type="ECO:0000256" key="2">
    <source>
        <dbReference type="ARBA" id="ARBA00022980"/>
    </source>
</evidence>
<dbReference type="EMBL" id="JAUSWH010000014">
    <property type="protein sequence ID" value="MDQ0457426.1"/>
    <property type="molecule type" value="Genomic_DNA"/>
</dbReference>
<keyword evidence="3 4" id="KW-0687">Ribonucleoprotein</keyword>
<evidence type="ECO:0000256" key="5">
    <source>
        <dbReference type="RuleBase" id="RU000562"/>
    </source>
</evidence>
<dbReference type="GO" id="GO:0005840">
    <property type="term" value="C:ribosome"/>
    <property type="evidence" value="ECO:0007669"/>
    <property type="project" value="UniProtKB-KW"/>
</dbReference>
<accession>A0ABU0IGN0</accession>